<sequence length="96" mass="10277">MTLNSLSPFSRNSATTPTLFAACLSLSPTSSKWHLDWSSFRRSPTSTSVCPSFDCKLYSDASSVAPSPAAKASSSWLEGFLLPNRSHATSNPSHPL</sequence>
<organism evidence="1 2">
    <name type="scientific">Leucosporidium creatinivorum</name>
    <dbReference type="NCBI Taxonomy" id="106004"/>
    <lineage>
        <taxon>Eukaryota</taxon>
        <taxon>Fungi</taxon>
        <taxon>Dikarya</taxon>
        <taxon>Basidiomycota</taxon>
        <taxon>Pucciniomycotina</taxon>
        <taxon>Microbotryomycetes</taxon>
        <taxon>Leucosporidiales</taxon>
        <taxon>Leucosporidium</taxon>
    </lineage>
</organism>
<evidence type="ECO:0000313" key="2">
    <source>
        <dbReference type="Proteomes" id="UP000193467"/>
    </source>
</evidence>
<proteinExistence type="predicted"/>
<reference evidence="1 2" key="1">
    <citation type="submission" date="2016-07" db="EMBL/GenBank/DDBJ databases">
        <title>Pervasive Adenine N6-methylation of Active Genes in Fungi.</title>
        <authorList>
            <consortium name="DOE Joint Genome Institute"/>
            <person name="Mondo S.J."/>
            <person name="Dannebaum R.O."/>
            <person name="Kuo R.C."/>
            <person name="Labutti K."/>
            <person name="Haridas S."/>
            <person name="Kuo A."/>
            <person name="Salamov A."/>
            <person name="Ahrendt S.R."/>
            <person name="Lipzen A."/>
            <person name="Sullivan W."/>
            <person name="Andreopoulos W.B."/>
            <person name="Clum A."/>
            <person name="Lindquist E."/>
            <person name="Daum C."/>
            <person name="Ramamoorthy G.K."/>
            <person name="Gryganskyi A."/>
            <person name="Culley D."/>
            <person name="Magnuson J.K."/>
            <person name="James T.Y."/>
            <person name="O'Malley M.A."/>
            <person name="Stajich J.E."/>
            <person name="Spatafora J.W."/>
            <person name="Visel A."/>
            <person name="Grigoriev I.V."/>
        </authorList>
    </citation>
    <scope>NUCLEOTIDE SEQUENCE [LARGE SCALE GENOMIC DNA]</scope>
    <source>
        <strain evidence="1 2">62-1032</strain>
    </source>
</reference>
<dbReference type="Proteomes" id="UP000193467">
    <property type="component" value="Unassembled WGS sequence"/>
</dbReference>
<gene>
    <name evidence="1" type="ORF">BCR35DRAFT_305006</name>
</gene>
<comment type="caution">
    <text evidence="1">The sequence shown here is derived from an EMBL/GenBank/DDBJ whole genome shotgun (WGS) entry which is preliminary data.</text>
</comment>
<name>A0A1Y2F3J3_9BASI</name>
<dbReference type="EMBL" id="MCGR01000029">
    <property type="protein sequence ID" value="ORY78403.1"/>
    <property type="molecule type" value="Genomic_DNA"/>
</dbReference>
<evidence type="ECO:0000313" key="1">
    <source>
        <dbReference type="EMBL" id="ORY78403.1"/>
    </source>
</evidence>
<dbReference type="InParanoid" id="A0A1Y2F3J3"/>
<accession>A0A1Y2F3J3</accession>
<keyword evidence="2" id="KW-1185">Reference proteome</keyword>
<dbReference type="AlphaFoldDB" id="A0A1Y2F3J3"/>
<protein>
    <submittedName>
        <fullName evidence="1">Uncharacterized protein</fullName>
    </submittedName>
</protein>